<keyword evidence="2 6" id="KW-0378">Hydrolase</keyword>
<feature type="domain" description="Fibronectin type III-like" evidence="5">
    <location>
        <begin position="467"/>
        <end position="545"/>
    </location>
</feature>
<comment type="caution">
    <text evidence="6">The sequence shown here is derived from an EMBL/GenBank/DDBJ whole genome shotgun (WGS) entry which is preliminary data.</text>
</comment>
<evidence type="ECO:0000256" key="4">
    <source>
        <dbReference type="SAM" id="SignalP"/>
    </source>
</evidence>
<sequence length="1079" mass="118605">MKKSAKRTAQKALIAAFAILLGFSLVATDICMDNANAITGFFNQQDYIIETTGDATSAEYFETEYSSIRELVYGGYEIQMEEQLEGTVLLKNDNGALPLERGAKVSLFGSASASPNYGAGGSGGIIQDNAISWIEAFEGVHYEEEESVLSAHKVPGTPYLDLNKKLADQYVAWTYSPGRGDTTPAGEYCAEGFMINEVPMDVIQASEGYGELADYGDAAIMIIKRSGGEGSDLPATSSTTSGEYSIDHTAVTQTDGTDGDYLQLSPEEKEILQGLKEEKEAGRIKKIILILNMANTIQLDFLTNDEYGIDACVWAGAVGEFGTISVAKLLVGEANFSGGLSTTLWADNLMNPVNSNFTDQNYYFQYSNYADFGFTEDTMNPSSFTTYIVYQEGMYMGYKYTETRYEDYVSGRANVGDFQYDQVVSYPFGYGLSYTDFSFTNLRVTREEDIYKVSVDVTNTGDVAGKTPVQIYLAKPYGDYERENQIQVPSVQLVEFGKTSLLDPGATETLTIDVPEKYFRTYDTFGAGTYVLTPGDYHLIVARDAHSAVNSLLAHHGMTPENTEGRMDAPGDASLVYETSYELDTTKYAYSDVTGLPISNAFDFADVNTYDGRGDNQVVYMSRDNWSETVHLCTRTENGRLVKPYVELTMTQTLADDLRDQMDADKVIQKGGEYPTYGADNGLQLIDLMDEPYGSAAWEQLMDQMTWDETVYLLSNGRHKTVAVESVSKPAGEDENGPNGFNLPFTIGELEPNPWCGIAPNPYAKRINDPDLETGYMFTGFSSNGILAASFNRETAAKVGRQIGEEGFWAGNAGILGPGLNIQRTSYIGRAAEYFSEDAMLSGLIVAPEVAGIESMGIHCYLKHCAMNESETARHGVQIWTTEQAMRENYFRAFELAITEGGAFNVMTSFSRIGNEAVANCVNFAQDFLRDECGLPGIIETDCAGDMTEGVYAQPYVSRIVNVYTQATDLNEYDYASDATDYTGGTHTFQDFAPVSAGGTGEYGDVGQSMRASAMRIMYATLHSNAMSGYSSDTRIVRITPPWQIWIRTAEIAFGVLTVASVTWFAISEVRRRKAYQVK</sequence>
<dbReference type="Gene3D" id="2.60.40.10">
    <property type="entry name" value="Immunoglobulins"/>
    <property type="match status" value="1"/>
</dbReference>
<comment type="similarity">
    <text evidence="1">Belongs to the glycosyl hydrolase 3 family.</text>
</comment>
<dbReference type="InterPro" id="IPR036881">
    <property type="entry name" value="Glyco_hydro_3_C_sf"/>
</dbReference>
<evidence type="ECO:0000259" key="5">
    <source>
        <dbReference type="SMART" id="SM01217"/>
    </source>
</evidence>
<dbReference type="GO" id="GO:0005975">
    <property type="term" value="P:carbohydrate metabolic process"/>
    <property type="evidence" value="ECO:0007669"/>
    <property type="project" value="InterPro"/>
</dbReference>
<dbReference type="InterPro" id="IPR002772">
    <property type="entry name" value="Glyco_hydro_3_C"/>
</dbReference>
<dbReference type="InterPro" id="IPR050288">
    <property type="entry name" value="Cellulose_deg_GH3"/>
</dbReference>
<evidence type="ECO:0000256" key="3">
    <source>
        <dbReference type="SAM" id="Phobius"/>
    </source>
</evidence>
<dbReference type="Gene3D" id="3.40.50.1700">
    <property type="entry name" value="Glycoside hydrolase family 3 C-terminal domain"/>
    <property type="match status" value="1"/>
</dbReference>
<evidence type="ECO:0000256" key="1">
    <source>
        <dbReference type="ARBA" id="ARBA00005336"/>
    </source>
</evidence>
<dbReference type="Pfam" id="PF14310">
    <property type="entry name" value="Fn3-like"/>
    <property type="match status" value="1"/>
</dbReference>
<dbReference type="PANTHER" id="PTHR42715:SF10">
    <property type="entry name" value="BETA-GLUCOSIDASE"/>
    <property type="match status" value="1"/>
</dbReference>
<accession>A0A921MK58</accession>
<dbReference type="InterPro" id="IPR026891">
    <property type="entry name" value="Fn3-like"/>
</dbReference>
<dbReference type="SMART" id="SM01217">
    <property type="entry name" value="Fn3_like"/>
    <property type="match status" value="1"/>
</dbReference>
<dbReference type="Pfam" id="PF00933">
    <property type="entry name" value="Glyco_hydro_3"/>
    <property type="match status" value="1"/>
</dbReference>
<dbReference type="Gene3D" id="3.20.20.300">
    <property type="entry name" value="Glycoside hydrolase, family 3, N-terminal domain"/>
    <property type="match status" value="1"/>
</dbReference>
<evidence type="ECO:0000313" key="6">
    <source>
        <dbReference type="EMBL" id="HJG85667.1"/>
    </source>
</evidence>
<feature type="transmembrane region" description="Helical" evidence="3">
    <location>
        <begin position="1045"/>
        <end position="1067"/>
    </location>
</feature>
<dbReference type="Proteomes" id="UP000760668">
    <property type="component" value="Unassembled WGS sequence"/>
</dbReference>
<feature type="chain" id="PRO_5038875734" evidence="4">
    <location>
        <begin position="28"/>
        <end position="1079"/>
    </location>
</feature>
<dbReference type="SUPFAM" id="SSF52279">
    <property type="entry name" value="Beta-D-glucan exohydrolase, C-terminal domain"/>
    <property type="match status" value="1"/>
</dbReference>
<proteinExistence type="inferred from homology"/>
<dbReference type="AlphaFoldDB" id="A0A921MK58"/>
<reference evidence="6" key="1">
    <citation type="journal article" date="2021" name="PeerJ">
        <title>Extensive microbial diversity within the chicken gut microbiome revealed by metagenomics and culture.</title>
        <authorList>
            <person name="Gilroy R."/>
            <person name="Ravi A."/>
            <person name="Getino M."/>
            <person name="Pursley I."/>
            <person name="Horton D.L."/>
            <person name="Alikhan N.F."/>
            <person name="Baker D."/>
            <person name="Gharbi K."/>
            <person name="Hall N."/>
            <person name="Watson M."/>
            <person name="Adriaenssens E.M."/>
            <person name="Foster-Nyarko E."/>
            <person name="Jarju S."/>
            <person name="Secka A."/>
            <person name="Antonio M."/>
            <person name="Oren A."/>
            <person name="Chaudhuri R.R."/>
            <person name="La Ragione R."/>
            <person name="Hildebrand F."/>
            <person name="Pallen M.J."/>
        </authorList>
    </citation>
    <scope>NUCLEOTIDE SEQUENCE</scope>
    <source>
        <strain evidence="6">CHK179-5677</strain>
    </source>
</reference>
<keyword evidence="3" id="KW-1133">Transmembrane helix</keyword>
<name>A0A921MK58_9FIRM</name>
<dbReference type="Pfam" id="PF01915">
    <property type="entry name" value="Glyco_hydro_3_C"/>
    <property type="match status" value="1"/>
</dbReference>
<feature type="signal peptide" evidence="4">
    <location>
        <begin position="1"/>
        <end position="27"/>
    </location>
</feature>
<keyword evidence="3" id="KW-0472">Membrane</keyword>
<dbReference type="PANTHER" id="PTHR42715">
    <property type="entry name" value="BETA-GLUCOSIDASE"/>
    <property type="match status" value="1"/>
</dbReference>
<dbReference type="PRINTS" id="PR00133">
    <property type="entry name" value="GLHYDRLASE3"/>
</dbReference>
<dbReference type="RefSeq" id="WP_304247297.1">
    <property type="nucleotide sequence ID" value="NZ_DYUC01000011.1"/>
</dbReference>
<dbReference type="SUPFAM" id="SSF51445">
    <property type="entry name" value="(Trans)glycosidases"/>
    <property type="match status" value="1"/>
</dbReference>
<evidence type="ECO:0000256" key="2">
    <source>
        <dbReference type="ARBA" id="ARBA00022801"/>
    </source>
</evidence>
<gene>
    <name evidence="6" type="ORF">K8V01_01350</name>
</gene>
<organism evidence="6 7">
    <name type="scientific">Pseudoflavonifractor capillosus</name>
    <dbReference type="NCBI Taxonomy" id="106588"/>
    <lineage>
        <taxon>Bacteria</taxon>
        <taxon>Bacillati</taxon>
        <taxon>Bacillota</taxon>
        <taxon>Clostridia</taxon>
        <taxon>Eubacteriales</taxon>
        <taxon>Oscillospiraceae</taxon>
        <taxon>Pseudoflavonifractor</taxon>
    </lineage>
</organism>
<evidence type="ECO:0000313" key="7">
    <source>
        <dbReference type="Proteomes" id="UP000760668"/>
    </source>
</evidence>
<keyword evidence="3" id="KW-0812">Transmembrane</keyword>
<dbReference type="EMBL" id="DYUC01000011">
    <property type="protein sequence ID" value="HJG85667.1"/>
    <property type="molecule type" value="Genomic_DNA"/>
</dbReference>
<dbReference type="GO" id="GO:0004553">
    <property type="term" value="F:hydrolase activity, hydrolyzing O-glycosyl compounds"/>
    <property type="evidence" value="ECO:0007669"/>
    <property type="project" value="InterPro"/>
</dbReference>
<protein>
    <submittedName>
        <fullName evidence="6">Glycoside hydrolase family 3 C-terminal domain-containing protein</fullName>
    </submittedName>
</protein>
<dbReference type="InterPro" id="IPR017853">
    <property type="entry name" value="GH"/>
</dbReference>
<dbReference type="InterPro" id="IPR001764">
    <property type="entry name" value="Glyco_hydro_3_N"/>
</dbReference>
<keyword evidence="4" id="KW-0732">Signal</keyword>
<reference evidence="6" key="2">
    <citation type="submission" date="2021-09" db="EMBL/GenBank/DDBJ databases">
        <authorList>
            <person name="Gilroy R."/>
        </authorList>
    </citation>
    <scope>NUCLEOTIDE SEQUENCE</scope>
    <source>
        <strain evidence="6">CHK179-5677</strain>
    </source>
</reference>
<dbReference type="InterPro" id="IPR013783">
    <property type="entry name" value="Ig-like_fold"/>
</dbReference>
<dbReference type="InterPro" id="IPR036962">
    <property type="entry name" value="Glyco_hydro_3_N_sf"/>
</dbReference>